<reference evidence="10" key="1">
    <citation type="journal article" date="2019" name="Int. J. Syst. Evol. Microbiol.">
        <title>The Global Catalogue of Microorganisms (GCM) 10K type strain sequencing project: providing services to taxonomists for standard genome sequencing and annotation.</title>
        <authorList>
            <consortium name="The Broad Institute Genomics Platform"/>
            <consortium name="The Broad Institute Genome Sequencing Center for Infectious Disease"/>
            <person name="Wu L."/>
            <person name="Ma J."/>
        </authorList>
    </citation>
    <scope>NUCLEOTIDE SEQUENCE [LARGE SCALE GENOMIC DNA]</scope>
    <source>
        <strain evidence="10">JCM 4738</strain>
    </source>
</reference>
<protein>
    <recommendedName>
        <fullName evidence="8">Cation/H+ exchanger transmembrane domain-containing protein</fullName>
    </recommendedName>
</protein>
<keyword evidence="6 7" id="KW-0472">Membrane</keyword>
<evidence type="ECO:0000256" key="4">
    <source>
        <dbReference type="ARBA" id="ARBA00022989"/>
    </source>
</evidence>
<feature type="transmembrane region" description="Helical" evidence="7">
    <location>
        <begin position="12"/>
        <end position="29"/>
    </location>
</feature>
<feature type="transmembrane region" description="Helical" evidence="7">
    <location>
        <begin position="147"/>
        <end position="166"/>
    </location>
</feature>
<feature type="transmembrane region" description="Helical" evidence="7">
    <location>
        <begin position="107"/>
        <end position="135"/>
    </location>
</feature>
<dbReference type="PANTHER" id="PTHR32468">
    <property type="entry name" value="CATION/H + ANTIPORTER"/>
    <property type="match status" value="1"/>
</dbReference>
<evidence type="ECO:0000259" key="8">
    <source>
        <dbReference type="Pfam" id="PF00999"/>
    </source>
</evidence>
<dbReference type="Pfam" id="PF00999">
    <property type="entry name" value="Na_H_Exchanger"/>
    <property type="match status" value="1"/>
</dbReference>
<evidence type="ECO:0000256" key="7">
    <source>
        <dbReference type="SAM" id="Phobius"/>
    </source>
</evidence>
<comment type="subcellular location">
    <subcellularLocation>
        <location evidence="1">Membrane</location>
        <topology evidence="1">Multi-pass membrane protein</topology>
    </subcellularLocation>
</comment>
<keyword evidence="4 7" id="KW-1133">Transmembrane helix</keyword>
<proteinExistence type="predicted"/>
<dbReference type="PANTHER" id="PTHR32468:SF0">
    <property type="entry name" value="K(+)_H(+) ANTIPORTER 1"/>
    <property type="match status" value="1"/>
</dbReference>
<feature type="transmembrane region" description="Helical" evidence="7">
    <location>
        <begin position="327"/>
        <end position="350"/>
    </location>
</feature>
<accession>A0ABQ3EV87</accession>
<feature type="transmembrane region" description="Helical" evidence="7">
    <location>
        <begin position="209"/>
        <end position="228"/>
    </location>
</feature>
<comment type="caution">
    <text evidence="9">The sequence shown here is derived from an EMBL/GenBank/DDBJ whole genome shotgun (WGS) entry which is preliminary data.</text>
</comment>
<keyword evidence="10" id="KW-1185">Reference proteome</keyword>
<feature type="transmembrane region" description="Helical" evidence="7">
    <location>
        <begin position="240"/>
        <end position="260"/>
    </location>
</feature>
<dbReference type="EMBL" id="BMVP01000005">
    <property type="protein sequence ID" value="GHB59706.1"/>
    <property type="molecule type" value="Genomic_DNA"/>
</dbReference>
<feature type="transmembrane region" description="Helical" evidence="7">
    <location>
        <begin position="389"/>
        <end position="408"/>
    </location>
</feature>
<evidence type="ECO:0000313" key="10">
    <source>
        <dbReference type="Proteomes" id="UP000642673"/>
    </source>
</evidence>
<keyword evidence="3 7" id="KW-0812">Transmembrane</keyword>
<feature type="transmembrane region" description="Helical" evidence="7">
    <location>
        <begin position="178"/>
        <end position="203"/>
    </location>
</feature>
<feature type="transmembrane region" description="Helical" evidence="7">
    <location>
        <begin position="75"/>
        <end position="95"/>
    </location>
</feature>
<feature type="transmembrane region" description="Helical" evidence="7">
    <location>
        <begin position="302"/>
        <end position="321"/>
    </location>
</feature>
<evidence type="ECO:0000256" key="3">
    <source>
        <dbReference type="ARBA" id="ARBA00022692"/>
    </source>
</evidence>
<evidence type="ECO:0000313" key="9">
    <source>
        <dbReference type="EMBL" id="GHB59706.1"/>
    </source>
</evidence>
<dbReference type="InterPro" id="IPR050794">
    <property type="entry name" value="CPA2_transporter"/>
</dbReference>
<name>A0ABQ3EV87_9ACTN</name>
<feature type="transmembrane region" description="Helical" evidence="7">
    <location>
        <begin position="41"/>
        <end position="60"/>
    </location>
</feature>
<evidence type="ECO:0000256" key="1">
    <source>
        <dbReference type="ARBA" id="ARBA00004141"/>
    </source>
</evidence>
<dbReference type="Gene3D" id="1.20.1530.20">
    <property type="match status" value="1"/>
</dbReference>
<dbReference type="Proteomes" id="UP000642673">
    <property type="component" value="Unassembled WGS sequence"/>
</dbReference>
<dbReference type="InterPro" id="IPR038770">
    <property type="entry name" value="Na+/solute_symporter_sf"/>
</dbReference>
<gene>
    <name evidence="9" type="ORF">GCM10010347_32120</name>
</gene>
<sequence length="432" mass="45042">MTAAVPAAPADTSGVLLGLAVLLAVAYVFGRLAQRSHQPVVIGEIVAGIALGPSLLGLLPGDLSQLFFPPAVRPFLQIVAQLGLVLFMFGVGYRLEASHLRGAGRQVTAVSLSSVTLPFLLGMGLAVVISPWFIASEMDGDSLLEPALFLGVAMSITAFPVLARIIDERGLHKSRLGSIALTSAAVQDFLAWCVLAVIVALVHSTGSVSLAWMAVEAAAFVLGLLYVVRPALRWLLAPGRRWAGGAVTHAALVVGLLMCAWTTEKIGLHAVFGAFAFGAVAPREHIGTLAPEVPERIDQTSLFLLPAFFTVTGLSVNLGGLGRQGTLILLAAVVVACVGKFAGAFGAALLTGASARESTALGVLLNARGLTELVILNVGLSLKILDSRLFTAMVFMAVITTIMTGPLLQRLYPLEGPVTTRERIPDPVGAPR</sequence>
<feature type="domain" description="Cation/H+ exchanger transmembrane" evidence="8">
    <location>
        <begin position="25"/>
        <end position="409"/>
    </location>
</feature>
<keyword evidence="5" id="KW-0406">Ion transport</keyword>
<evidence type="ECO:0000256" key="5">
    <source>
        <dbReference type="ARBA" id="ARBA00023065"/>
    </source>
</evidence>
<evidence type="ECO:0000256" key="2">
    <source>
        <dbReference type="ARBA" id="ARBA00022448"/>
    </source>
</evidence>
<dbReference type="InterPro" id="IPR006153">
    <property type="entry name" value="Cation/H_exchanger_TM"/>
</dbReference>
<keyword evidence="2" id="KW-0813">Transport</keyword>
<evidence type="ECO:0000256" key="6">
    <source>
        <dbReference type="ARBA" id="ARBA00023136"/>
    </source>
</evidence>
<dbReference type="RefSeq" id="WP_190184839.1">
    <property type="nucleotide sequence ID" value="NZ_BMVP01000005.1"/>
</dbReference>
<organism evidence="9 10">
    <name type="scientific">Streptomyces cirratus</name>
    <dbReference type="NCBI Taxonomy" id="68187"/>
    <lineage>
        <taxon>Bacteria</taxon>
        <taxon>Bacillati</taxon>
        <taxon>Actinomycetota</taxon>
        <taxon>Actinomycetes</taxon>
        <taxon>Kitasatosporales</taxon>
        <taxon>Streptomycetaceae</taxon>
        <taxon>Streptomyces</taxon>
    </lineage>
</organism>